<evidence type="ECO:0000256" key="1">
    <source>
        <dbReference type="ARBA" id="ARBA00022723"/>
    </source>
</evidence>
<feature type="non-terminal residue" evidence="6">
    <location>
        <position position="1"/>
    </location>
</feature>
<dbReference type="Gene3D" id="2.10.110.10">
    <property type="entry name" value="Cysteine Rich Protein"/>
    <property type="match status" value="1"/>
</dbReference>
<feature type="domain" description="LIM zinc-binding" evidence="5">
    <location>
        <begin position="3"/>
        <end position="42"/>
    </location>
</feature>
<accession>A0A2G9TP72</accession>
<dbReference type="OrthoDB" id="5911912at2759"/>
<keyword evidence="2" id="KW-0862">Zinc</keyword>
<dbReference type="SUPFAM" id="SSF57716">
    <property type="entry name" value="Glucocorticoid receptor-like (DNA-binding domain)"/>
    <property type="match status" value="1"/>
</dbReference>
<evidence type="ECO:0000313" key="7">
    <source>
        <dbReference type="Proteomes" id="UP000230423"/>
    </source>
</evidence>
<evidence type="ECO:0000256" key="4">
    <source>
        <dbReference type="SAM" id="MobiDB-lite"/>
    </source>
</evidence>
<name>A0A2G9TP72_TELCI</name>
<gene>
    <name evidence="6" type="ORF">TELCIR_18791</name>
</gene>
<evidence type="ECO:0000256" key="3">
    <source>
        <dbReference type="ARBA" id="ARBA00023038"/>
    </source>
</evidence>
<feature type="region of interest" description="Disordered" evidence="4">
    <location>
        <begin position="44"/>
        <end position="110"/>
    </location>
</feature>
<dbReference type="EMBL" id="KZ357055">
    <property type="protein sequence ID" value="PIO59735.1"/>
    <property type="molecule type" value="Genomic_DNA"/>
</dbReference>
<proteinExistence type="predicted"/>
<dbReference type="GO" id="GO:0046872">
    <property type="term" value="F:metal ion binding"/>
    <property type="evidence" value="ECO:0007669"/>
    <property type="project" value="UniProtKB-KW"/>
</dbReference>
<evidence type="ECO:0000313" key="6">
    <source>
        <dbReference type="EMBL" id="PIO59735.1"/>
    </source>
</evidence>
<keyword evidence="3" id="KW-0440">LIM domain</keyword>
<organism evidence="6 7">
    <name type="scientific">Teladorsagia circumcincta</name>
    <name type="common">Brown stomach worm</name>
    <name type="synonym">Ostertagia circumcincta</name>
    <dbReference type="NCBI Taxonomy" id="45464"/>
    <lineage>
        <taxon>Eukaryota</taxon>
        <taxon>Metazoa</taxon>
        <taxon>Ecdysozoa</taxon>
        <taxon>Nematoda</taxon>
        <taxon>Chromadorea</taxon>
        <taxon>Rhabditida</taxon>
        <taxon>Rhabditina</taxon>
        <taxon>Rhabditomorpha</taxon>
        <taxon>Strongyloidea</taxon>
        <taxon>Trichostrongylidae</taxon>
        <taxon>Teladorsagia</taxon>
    </lineage>
</organism>
<dbReference type="AlphaFoldDB" id="A0A2G9TP72"/>
<evidence type="ECO:0000256" key="2">
    <source>
        <dbReference type="ARBA" id="ARBA00022833"/>
    </source>
</evidence>
<dbReference type="InterPro" id="IPR001781">
    <property type="entry name" value="Znf_LIM"/>
</dbReference>
<dbReference type="Pfam" id="PF00412">
    <property type="entry name" value="LIM"/>
    <property type="match status" value="1"/>
</dbReference>
<sequence>GVMARAAGHDLHGDCLSCATCGSSLRNVGHHFIEDRFYCDVHGRQKKGQGAPMDPALAVKTSPTSGNPERPVDGGRSFYQPEVMSRRPLSVSPTPQHTGTHIHYGTPKTHGTLRACGQAVDDHRMDTAEDLPFGMLLVTRELLTQ</sequence>
<protein>
    <submittedName>
        <fullName evidence="6">LIM domain protein</fullName>
    </submittedName>
</protein>
<reference evidence="6 7" key="1">
    <citation type="submission" date="2015-09" db="EMBL/GenBank/DDBJ databases">
        <title>Draft genome of the parasitic nematode Teladorsagia circumcincta isolate WARC Sus (inbred).</title>
        <authorList>
            <person name="Mitreva M."/>
        </authorList>
    </citation>
    <scope>NUCLEOTIDE SEQUENCE [LARGE SCALE GENOMIC DNA]</scope>
    <source>
        <strain evidence="6 7">S</strain>
    </source>
</reference>
<keyword evidence="7" id="KW-1185">Reference proteome</keyword>
<dbReference type="Proteomes" id="UP000230423">
    <property type="component" value="Unassembled WGS sequence"/>
</dbReference>
<evidence type="ECO:0000259" key="5">
    <source>
        <dbReference type="Pfam" id="PF00412"/>
    </source>
</evidence>
<keyword evidence="1" id="KW-0479">Metal-binding</keyword>